<gene>
    <name evidence="2" type="primary">LOC105039002</name>
</gene>
<proteinExistence type="predicted"/>
<dbReference type="Proteomes" id="UP000504607">
    <property type="component" value="Chromosome 2"/>
</dbReference>
<dbReference type="OrthoDB" id="1937661at2759"/>
<protein>
    <submittedName>
        <fullName evidence="2">Uncharacterized protein LOC105039002</fullName>
    </submittedName>
</protein>
<reference evidence="2" key="1">
    <citation type="submission" date="2025-08" db="UniProtKB">
        <authorList>
            <consortium name="RefSeq"/>
        </authorList>
    </citation>
    <scope>IDENTIFICATION</scope>
</reference>
<dbReference type="AlphaFoldDB" id="A0A6I9QQL0"/>
<evidence type="ECO:0000313" key="2">
    <source>
        <dbReference type="RefSeq" id="XP_010913265.1"/>
    </source>
</evidence>
<dbReference type="FunCoup" id="A0A6I9QQL0">
    <property type="interactions" value="5"/>
</dbReference>
<keyword evidence="1" id="KW-1185">Reference proteome</keyword>
<sequence length="379" mass="42527">MGCASSKILMRAGSFQQEVKQSKQKKTNGLEELFISKDGGDQFLALLCSANTVARKIKASSLREEPETNVEATIEPTNPKTMDVEESDSTANPANELTNIETINAWELLAGLEECKEEEQQQQREYDHNVESSNIGKDEDYKFILHNDSIPSTSFNLIEDNSDDVVTHSRRIRTVEDYDAMVAGNYSLEEEKYMTETSRGTVVQLPRGSESLRRECLTISVKMEVNGVEQEKHEELKPKSIGKEAGVQENVDVKLDKISEKGPKRKAMAKELTALKVPAFEFSRTGSLREWLKLGGQVFSPGSYVTPKFGNFVSQDPRNGEMGCDHNVFDPDLIAQFEQAMKQLTIEEEFVLKQIVESLEKGHEGDISRAEISEEHIPV</sequence>
<name>A0A6I9QQL0_ELAGV</name>
<organism evidence="1 2">
    <name type="scientific">Elaeis guineensis var. tenera</name>
    <name type="common">Oil palm</name>
    <dbReference type="NCBI Taxonomy" id="51953"/>
    <lineage>
        <taxon>Eukaryota</taxon>
        <taxon>Viridiplantae</taxon>
        <taxon>Streptophyta</taxon>
        <taxon>Embryophyta</taxon>
        <taxon>Tracheophyta</taxon>
        <taxon>Spermatophyta</taxon>
        <taxon>Magnoliopsida</taxon>
        <taxon>Liliopsida</taxon>
        <taxon>Arecaceae</taxon>
        <taxon>Arecoideae</taxon>
        <taxon>Cocoseae</taxon>
        <taxon>Elaeidinae</taxon>
        <taxon>Elaeis</taxon>
    </lineage>
</organism>
<dbReference type="KEGG" id="egu:105039002"/>
<dbReference type="RefSeq" id="XP_010913265.1">
    <property type="nucleotide sequence ID" value="XM_010914963.2"/>
</dbReference>
<dbReference type="InParanoid" id="A0A6I9QQL0"/>
<dbReference type="GeneID" id="105039002"/>
<evidence type="ECO:0000313" key="1">
    <source>
        <dbReference type="Proteomes" id="UP000504607"/>
    </source>
</evidence>
<accession>A0A6I9QQL0</accession>